<gene>
    <name evidence="1" type="ORF">KP509_30G020100</name>
</gene>
<organism evidence="1 2">
    <name type="scientific">Ceratopteris richardii</name>
    <name type="common">Triangle waterfern</name>
    <dbReference type="NCBI Taxonomy" id="49495"/>
    <lineage>
        <taxon>Eukaryota</taxon>
        <taxon>Viridiplantae</taxon>
        <taxon>Streptophyta</taxon>
        <taxon>Embryophyta</taxon>
        <taxon>Tracheophyta</taxon>
        <taxon>Polypodiopsida</taxon>
        <taxon>Polypodiidae</taxon>
        <taxon>Polypodiales</taxon>
        <taxon>Pteridineae</taxon>
        <taxon>Pteridaceae</taxon>
        <taxon>Parkerioideae</taxon>
        <taxon>Ceratopteris</taxon>
    </lineage>
</organism>
<proteinExistence type="predicted"/>
<dbReference type="AlphaFoldDB" id="A0A8T2R1A0"/>
<accession>A0A8T2R1A0</accession>
<evidence type="ECO:0000313" key="1">
    <source>
        <dbReference type="EMBL" id="KAH7289827.1"/>
    </source>
</evidence>
<evidence type="ECO:0000313" key="2">
    <source>
        <dbReference type="Proteomes" id="UP000825935"/>
    </source>
</evidence>
<comment type="caution">
    <text evidence="1">The sequence shown here is derived from an EMBL/GenBank/DDBJ whole genome shotgun (WGS) entry which is preliminary data.</text>
</comment>
<dbReference type="Proteomes" id="UP000825935">
    <property type="component" value="Chromosome 30"/>
</dbReference>
<sequence length="118" mass="13135">MKRRGYAPAMFIRRAAIASIAPCFYRILYSDPCVFLLHSSLDTLKPARGNPVPFSSRNITMVSRTFNFLCSTAFSYLRSTQCGAFHSPVSDESSCTSFSPLELVPTSIIKKLRSVNKS</sequence>
<dbReference type="EMBL" id="CM035435">
    <property type="protein sequence ID" value="KAH7289827.1"/>
    <property type="molecule type" value="Genomic_DNA"/>
</dbReference>
<keyword evidence="2" id="KW-1185">Reference proteome</keyword>
<reference evidence="1" key="1">
    <citation type="submission" date="2021-08" db="EMBL/GenBank/DDBJ databases">
        <title>WGS assembly of Ceratopteris richardii.</title>
        <authorList>
            <person name="Marchant D.B."/>
            <person name="Chen G."/>
            <person name="Jenkins J."/>
            <person name="Shu S."/>
            <person name="Leebens-Mack J."/>
            <person name="Grimwood J."/>
            <person name="Schmutz J."/>
            <person name="Soltis P."/>
            <person name="Soltis D."/>
            <person name="Chen Z.-H."/>
        </authorList>
    </citation>
    <scope>NUCLEOTIDE SEQUENCE</scope>
    <source>
        <strain evidence="1">Whitten #5841</strain>
        <tissue evidence="1">Leaf</tissue>
    </source>
</reference>
<name>A0A8T2R1A0_CERRI</name>
<protein>
    <submittedName>
        <fullName evidence="1">Uncharacterized protein</fullName>
    </submittedName>
</protein>